<accession>W9Y999</accession>
<proteinExistence type="inferred from homology"/>
<evidence type="ECO:0000256" key="16">
    <source>
        <dbReference type="ARBA" id="ARBA00023204"/>
    </source>
</evidence>
<dbReference type="Proteomes" id="UP000019484">
    <property type="component" value="Unassembled WGS sequence"/>
</dbReference>
<dbReference type="InterPro" id="IPR011604">
    <property type="entry name" value="PDDEXK-like_dom_sf"/>
</dbReference>
<keyword evidence="15 20" id="KW-0238">DNA-binding</keyword>
<dbReference type="InterPro" id="IPR026851">
    <property type="entry name" value="Dna2/JHS1_DEXXQ-box"/>
</dbReference>
<evidence type="ECO:0000259" key="22">
    <source>
        <dbReference type="Pfam" id="PF01930"/>
    </source>
</evidence>
<feature type="region of interest" description="Disordered" evidence="21">
    <location>
        <begin position="36"/>
        <end position="67"/>
    </location>
</feature>
<dbReference type="InterPro" id="IPR047187">
    <property type="entry name" value="SF1_C_Upf1"/>
</dbReference>
<keyword evidence="9 20" id="KW-0227">DNA damage</keyword>
<feature type="region of interest" description="Disordered" evidence="21">
    <location>
        <begin position="274"/>
        <end position="341"/>
    </location>
</feature>
<dbReference type="CDD" id="cd18041">
    <property type="entry name" value="DEXXQc_DNA2"/>
    <property type="match status" value="1"/>
</dbReference>
<keyword evidence="14 20" id="KW-0411">Iron-sulfur</keyword>
<dbReference type="InterPro" id="IPR022765">
    <property type="entry name" value="Dna2/Cas4_DUF83"/>
</dbReference>
<comment type="cofactor">
    <cofactor evidence="1">
        <name>[4Fe-4S] cluster</name>
        <dbReference type="ChEBI" id="CHEBI:49883"/>
    </cofactor>
</comment>
<keyword evidence="5 20" id="KW-0540">Nuclease</keyword>
<name>W9Y999_9EURO</name>
<keyword evidence="18 20" id="KW-0511">Multifunctional enzyme</keyword>
<dbReference type="Pfam" id="PF13087">
    <property type="entry name" value="AAA_12"/>
    <property type="match status" value="1"/>
</dbReference>
<keyword evidence="6 20" id="KW-0479">Metal-binding</keyword>
<keyword evidence="27" id="KW-1185">Reference proteome</keyword>
<evidence type="ECO:0000256" key="2">
    <source>
        <dbReference type="ARBA" id="ARBA00007913"/>
    </source>
</evidence>
<dbReference type="InterPro" id="IPR014808">
    <property type="entry name" value="DNA_replication_fac_Dna2_N"/>
</dbReference>
<gene>
    <name evidence="26" type="ORF">A1O1_06600</name>
</gene>
<keyword evidence="16 20" id="KW-0234">DNA repair</keyword>
<feature type="compositionally biased region" description="Polar residues" evidence="21">
    <location>
        <begin position="323"/>
        <end position="339"/>
    </location>
</feature>
<comment type="subcellular location">
    <subcellularLocation>
        <location evidence="20">Nucleus</location>
    </subcellularLocation>
    <subcellularLocation>
        <location evidence="20">Chromosome</location>
    </subcellularLocation>
</comment>
<feature type="domain" description="DUF83" evidence="22">
    <location>
        <begin position="766"/>
        <end position="865"/>
    </location>
</feature>
<feature type="region of interest" description="Disordered" evidence="21">
    <location>
        <begin position="1588"/>
        <end position="1621"/>
    </location>
</feature>
<dbReference type="STRING" id="1182541.W9Y999"/>
<organism evidence="26 27">
    <name type="scientific">Capronia coronata CBS 617.96</name>
    <dbReference type="NCBI Taxonomy" id="1182541"/>
    <lineage>
        <taxon>Eukaryota</taxon>
        <taxon>Fungi</taxon>
        <taxon>Dikarya</taxon>
        <taxon>Ascomycota</taxon>
        <taxon>Pezizomycotina</taxon>
        <taxon>Eurotiomycetes</taxon>
        <taxon>Chaetothyriomycetidae</taxon>
        <taxon>Chaetothyriales</taxon>
        <taxon>Herpotrichiellaceae</taxon>
        <taxon>Capronia</taxon>
    </lineage>
</organism>
<evidence type="ECO:0000256" key="4">
    <source>
        <dbReference type="ARBA" id="ARBA00022705"/>
    </source>
</evidence>
<comment type="caution">
    <text evidence="26">The sequence shown here is derived from an EMBL/GenBank/DDBJ whole genome shotgun (WGS) entry which is preliminary data.</text>
</comment>
<dbReference type="GO" id="GO:0017116">
    <property type="term" value="F:single-stranded DNA helicase activity"/>
    <property type="evidence" value="ECO:0007669"/>
    <property type="project" value="UniProtKB-UniRule"/>
</dbReference>
<evidence type="ECO:0000259" key="25">
    <source>
        <dbReference type="Pfam" id="PF13087"/>
    </source>
</evidence>
<keyword evidence="10 20" id="KW-0378">Hydrolase</keyword>
<feature type="compositionally biased region" description="Polar residues" evidence="21">
    <location>
        <begin position="106"/>
        <end position="120"/>
    </location>
</feature>
<dbReference type="PANTHER" id="PTHR10887">
    <property type="entry name" value="DNA2/NAM7 HELICASE FAMILY"/>
    <property type="match status" value="1"/>
</dbReference>
<dbReference type="FunFam" id="3.40.50.300:FF:000789">
    <property type="entry name" value="DNA replication ATP-dependent helicase/nuclease DNA2"/>
    <property type="match status" value="1"/>
</dbReference>
<feature type="compositionally biased region" description="Polar residues" evidence="21">
    <location>
        <begin position="196"/>
        <end position="206"/>
    </location>
</feature>
<feature type="domain" description="DNA2/NAM7 helicase helicase" evidence="24">
    <location>
        <begin position="1221"/>
        <end position="1284"/>
    </location>
</feature>
<feature type="region of interest" description="Disordered" evidence="21">
    <location>
        <begin position="194"/>
        <end position="235"/>
    </location>
</feature>
<dbReference type="GO" id="GO:0016887">
    <property type="term" value="F:ATP hydrolysis activity"/>
    <property type="evidence" value="ECO:0007669"/>
    <property type="project" value="RHEA"/>
</dbReference>
<dbReference type="GO" id="GO:0033567">
    <property type="term" value="P:DNA replication, Okazaki fragment processing"/>
    <property type="evidence" value="ECO:0007669"/>
    <property type="project" value="UniProtKB-UniRule"/>
</dbReference>
<evidence type="ECO:0000256" key="14">
    <source>
        <dbReference type="ARBA" id="ARBA00023014"/>
    </source>
</evidence>
<dbReference type="EMBL" id="AMWN01000005">
    <property type="protein sequence ID" value="EXJ86230.1"/>
    <property type="molecule type" value="Genomic_DNA"/>
</dbReference>
<keyword evidence="17 20" id="KW-0539">Nucleus</keyword>
<feature type="region of interest" description="Disordered" evidence="21">
    <location>
        <begin position="377"/>
        <end position="420"/>
    </location>
</feature>
<keyword evidence="4 20" id="KW-0235">DNA replication</keyword>
<evidence type="ECO:0000256" key="18">
    <source>
        <dbReference type="ARBA" id="ARBA00023268"/>
    </source>
</evidence>
<evidence type="ECO:0000256" key="12">
    <source>
        <dbReference type="ARBA" id="ARBA00022840"/>
    </source>
</evidence>
<dbReference type="Pfam" id="PF01930">
    <property type="entry name" value="Cas_Cas4"/>
    <property type="match status" value="1"/>
</dbReference>
<dbReference type="PANTHER" id="PTHR10887:SF433">
    <property type="entry name" value="DNA REPLICATION ATP-DEPENDENT HELICASE_NUCLEASE DNA2"/>
    <property type="match status" value="1"/>
</dbReference>
<evidence type="ECO:0000256" key="6">
    <source>
        <dbReference type="ARBA" id="ARBA00022723"/>
    </source>
</evidence>
<dbReference type="OrthoDB" id="6513042at2759"/>
<evidence type="ECO:0000256" key="10">
    <source>
        <dbReference type="ARBA" id="ARBA00022801"/>
    </source>
</evidence>
<dbReference type="GO" id="GO:0005694">
    <property type="term" value="C:chromosome"/>
    <property type="evidence" value="ECO:0007669"/>
    <property type="project" value="UniProtKB-SubCell"/>
</dbReference>
<evidence type="ECO:0000256" key="21">
    <source>
        <dbReference type="SAM" id="MobiDB-lite"/>
    </source>
</evidence>
<dbReference type="GO" id="GO:0051539">
    <property type="term" value="F:4 iron, 4 sulfur cluster binding"/>
    <property type="evidence" value="ECO:0007669"/>
    <property type="project" value="UniProtKB-UniRule"/>
</dbReference>
<sequence>MPAVPFAVSSQSRKKLKAFAFDERLLEVDEDKENQGIGRTTRVGEASFEKADDGGSVGQRCLSQRDMPRTPAVKIPFEDLIANTEDAFNCLPPIATPKDHVLWETNPDSTDASGAATGTQKSRKRARSSSPASSQLGRSDHISVHKDALNLDALNRSLRTPNNDPTQDLWNRYTTANAKKIEAEPTLPAYAHLLPSSPQTPSSASKESGLRRTHSCGIEWPASKSKRRRVEANEMHGRTKELFAASRKEILRRDLSNNTRVGLLLEKIQESLTKKVAADESPSSSSPLPDRRSQALVSPTKPQTAVRSGNTSTTHAPVHTPAVTGQNSEAQHDQQSSSEFSDDGLDIEAFESVEQALAETAAQNDPVPAEQRFETELDRHTAASASQPAVSVYQSEPSGHGLRNAESPKPPPPEPQTIPAMQEFDDEFDDDDDEELMNEMLDLAAKYDSQPNPPAREQPAVNQNAQMNTVPKRLETLDEFEDAFDDDEELWEGIADATSAKPTTVVESTNHTSIDNRAIKRYLIVDVLESQYEYKAGRRRPEKMLSVKDEKSGMLYIVLLRESWYDTRCTKGSYIHIIGKFDRTGQCIVNDTDNMIILHPDHLISSTVVGDSFTCMRRAVLQDRVKATSAATQPQVYGHILHEVFGQALQLNKWDMQTFRDIIDKILPSYIESLYEIGVQLPDAKEYLLGKAPEMMAWASVFVGDNLSSDALIRDRNGILVPTTINKLLELEEHIWSPMYGLKGNIDATVQAQMKLPQDRSPRTLLVPFELKTGKKDNVEQHRVQTALYTLLLSDRYDINVTCGVLYYMETSKTFRVEGVRNEIRHMVIERNELACYVHDKLALPPMIKKEHLCKSCYSKAACFIHHKLSEDGNAETSGLGEKFNEVVGHLSPAHQAFFKKWDDLLTREERDTMKFRRELWTMLSVEREAVGRCFSEVIIQPGSTFENTESSKINRFEYTFIKHRPRPGFSFAESHINIGDPIVISDEKGHFNFAAGFVTNVRPSRVVVAVDRRLQPARRKLADFDSSNRQVFSGVMGEAAEDVSGTVEEPMLYRIDKDEFANGMATARNNVIRMMEKDLWHARELRQLIIENKPPEFKITSTAYTLSGPASQRSLNLDQRKAIEKVMSAKDYALVLGMPGTGKTTTIAHIIRALVSQGKSVLLASYTHTAVDNILLKIKDDHIPILRIGAINKVHPEIHSFADVSGQPKRTIEELHASWHGSKVVATTCLGVNHGIFNARTFDYCIVDEASQITLPVCLGPIRMARTFVLVGDHYQLPPLVQNKEALEGGLDVSLFKLLSDAQPDSVVNLEHQYRMAEDIMLLSKELVYSGRIKCGNEAVAKRMLHIPGLEGGLAVHHFTASSLPKSSHSTQTICVTEASCWLRRALSPVSRCLFLNTDTIATKGPARETASGARITNAVESRLTAQLVTTLIHSGIAPRSIGVITFYRSQLALLKSDVKSTAGSAAAAEVEMHTADKYQGRDKEVVILSCVRSNENKHVGDLLKDWRRVNVAVTRARSKLLIIGSKSTLAGSGVPILKGLTRIMDEKAWVLDLPSGACDEHLFETGSQVTGVTQKSVAGFVEVHVDSPPASGPGKNNKKRRDVLYPGNLRGRKSPKKQATFRKPEKIVRGTALVGDVQSFLDKRPVLRDVVNDLDGLAQGYDTPIGAGKENVQMHRVNDGNDDLDGDFMDVDADFDPADFGVF</sequence>
<dbReference type="eggNOG" id="KOG1805">
    <property type="taxonomic scope" value="Eukaryota"/>
</dbReference>
<evidence type="ECO:0000313" key="26">
    <source>
        <dbReference type="EMBL" id="EXJ86230.1"/>
    </source>
</evidence>
<dbReference type="GO" id="GO:0005737">
    <property type="term" value="C:cytoplasm"/>
    <property type="evidence" value="ECO:0007669"/>
    <property type="project" value="TreeGrafter"/>
</dbReference>
<evidence type="ECO:0000256" key="7">
    <source>
        <dbReference type="ARBA" id="ARBA00022741"/>
    </source>
</evidence>
<evidence type="ECO:0000256" key="13">
    <source>
        <dbReference type="ARBA" id="ARBA00023004"/>
    </source>
</evidence>
<dbReference type="GO" id="GO:0005524">
    <property type="term" value="F:ATP binding"/>
    <property type="evidence" value="ECO:0007669"/>
    <property type="project" value="UniProtKB-UniRule"/>
</dbReference>
<keyword evidence="3 20" id="KW-0004">4Fe-4S</keyword>
<dbReference type="SUPFAM" id="SSF52540">
    <property type="entry name" value="P-loop containing nucleoside triphosphate hydrolases"/>
    <property type="match status" value="1"/>
</dbReference>
<evidence type="ECO:0000256" key="15">
    <source>
        <dbReference type="ARBA" id="ARBA00023125"/>
    </source>
</evidence>
<feature type="domain" description="DNA2/NAM7 helicase-like C-terminal" evidence="25">
    <location>
        <begin position="1292"/>
        <end position="1528"/>
    </location>
</feature>
<dbReference type="GO" id="GO:0017108">
    <property type="term" value="F:5'-flap endonuclease activity"/>
    <property type="evidence" value="ECO:0007669"/>
    <property type="project" value="UniProtKB-UniRule"/>
</dbReference>
<dbReference type="InterPro" id="IPR045055">
    <property type="entry name" value="DNA2/NAM7-like"/>
</dbReference>
<keyword evidence="8" id="KW-0255">Endonuclease</keyword>
<feature type="compositionally biased region" description="Polar residues" evidence="21">
    <location>
        <begin position="295"/>
        <end position="315"/>
    </location>
</feature>
<dbReference type="CDD" id="cd22318">
    <property type="entry name" value="DNA2_N-like"/>
    <property type="match status" value="1"/>
</dbReference>
<comment type="catalytic activity">
    <reaction evidence="19 20">
        <text>ATP + H2O = ADP + phosphate + H(+)</text>
        <dbReference type="Rhea" id="RHEA:13065"/>
        <dbReference type="ChEBI" id="CHEBI:15377"/>
        <dbReference type="ChEBI" id="CHEBI:15378"/>
        <dbReference type="ChEBI" id="CHEBI:30616"/>
        <dbReference type="ChEBI" id="CHEBI:43474"/>
        <dbReference type="ChEBI" id="CHEBI:456216"/>
        <dbReference type="EC" id="3.6.4.12"/>
    </reaction>
</comment>
<comment type="function">
    <text evidence="20">Key enzyme involved in DNA replication and DNA repair. Involved in Okazaki fragments processing by cleaving long flaps that escape FEN1: flaps that are longer than 27 nucleotides are coated by replication protein A complex (RPA), leading to recruit DNA2 which cleaves the flap until it is too short to bind RPA and becomes a substrate for FEN1. Also involved in 5'-end resection of DNA during double-strand break (DSB) repair by mediating the cleavage of 5'-ssDNA.</text>
</comment>
<keyword evidence="20" id="KW-0158">Chromosome</keyword>
<keyword evidence="7 20" id="KW-0547">Nucleotide-binding</keyword>
<feature type="domain" description="DNA2/NAM7 helicase helicase" evidence="24">
    <location>
        <begin position="1116"/>
        <end position="1203"/>
    </location>
</feature>
<dbReference type="InterPro" id="IPR041677">
    <property type="entry name" value="DNA2/NAM7_AAA_11"/>
</dbReference>
<dbReference type="GO" id="GO:0003677">
    <property type="term" value="F:DNA binding"/>
    <property type="evidence" value="ECO:0007669"/>
    <property type="project" value="UniProtKB-UniRule"/>
</dbReference>
<feature type="domain" description="DNA replication factor Dna2 N-terminal" evidence="23">
    <location>
        <begin position="550"/>
        <end position="752"/>
    </location>
</feature>
<feature type="compositionally biased region" description="Basic residues" evidence="21">
    <location>
        <begin position="1612"/>
        <end position="1621"/>
    </location>
</feature>
<dbReference type="Gene3D" id="3.40.50.300">
    <property type="entry name" value="P-loop containing nucleotide triphosphate hydrolases"/>
    <property type="match status" value="3"/>
</dbReference>
<evidence type="ECO:0000256" key="5">
    <source>
        <dbReference type="ARBA" id="ARBA00022722"/>
    </source>
</evidence>
<feature type="compositionally biased region" description="Polar residues" evidence="21">
    <location>
        <begin position="383"/>
        <end position="397"/>
    </location>
</feature>
<dbReference type="InterPro" id="IPR041679">
    <property type="entry name" value="DNA2/NAM7-like_C"/>
</dbReference>
<evidence type="ECO:0000313" key="27">
    <source>
        <dbReference type="Proteomes" id="UP000019484"/>
    </source>
</evidence>
<keyword evidence="13 20" id="KW-0408">Iron</keyword>
<dbReference type="HOGENOM" id="CLU_001666_2_1_1"/>
<evidence type="ECO:0000256" key="11">
    <source>
        <dbReference type="ARBA" id="ARBA00022806"/>
    </source>
</evidence>
<keyword evidence="11 20" id="KW-0347">Helicase</keyword>
<dbReference type="GO" id="GO:0046872">
    <property type="term" value="F:metal ion binding"/>
    <property type="evidence" value="ECO:0007669"/>
    <property type="project" value="UniProtKB-UniRule"/>
</dbReference>
<evidence type="ECO:0000259" key="24">
    <source>
        <dbReference type="Pfam" id="PF13086"/>
    </source>
</evidence>
<dbReference type="Gene3D" id="3.90.320.10">
    <property type="match status" value="1"/>
</dbReference>
<keyword evidence="12 20" id="KW-0067">ATP-binding</keyword>
<dbReference type="RefSeq" id="XP_007725668.1">
    <property type="nucleotide sequence ID" value="XM_007727478.1"/>
</dbReference>
<evidence type="ECO:0000256" key="8">
    <source>
        <dbReference type="ARBA" id="ARBA00022759"/>
    </source>
</evidence>
<evidence type="ECO:0000259" key="23">
    <source>
        <dbReference type="Pfam" id="PF08696"/>
    </source>
</evidence>
<evidence type="ECO:0000256" key="9">
    <source>
        <dbReference type="ARBA" id="ARBA00022763"/>
    </source>
</evidence>
<dbReference type="Pfam" id="PF08696">
    <property type="entry name" value="Dna2"/>
    <property type="match status" value="1"/>
</dbReference>
<dbReference type="GO" id="GO:0071932">
    <property type="term" value="P:replication fork reversal"/>
    <property type="evidence" value="ECO:0007669"/>
    <property type="project" value="TreeGrafter"/>
</dbReference>
<dbReference type="EC" id="3.1.-.-" evidence="20"/>
<feature type="region of interest" description="Disordered" evidence="21">
    <location>
        <begin position="101"/>
        <end position="144"/>
    </location>
</feature>
<evidence type="ECO:0000256" key="3">
    <source>
        <dbReference type="ARBA" id="ARBA00022485"/>
    </source>
</evidence>
<dbReference type="FunFam" id="3.40.50.300:FF:001170">
    <property type="entry name" value="DNA replication helicase Dna2"/>
    <property type="match status" value="1"/>
</dbReference>
<evidence type="ECO:0000256" key="19">
    <source>
        <dbReference type="ARBA" id="ARBA00047995"/>
    </source>
</evidence>
<evidence type="ECO:0000256" key="1">
    <source>
        <dbReference type="ARBA" id="ARBA00001966"/>
    </source>
</evidence>
<dbReference type="Gene3D" id="2.40.30.270">
    <property type="match status" value="1"/>
</dbReference>
<dbReference type="Pfam" id="PF13086">
    <property type="entry name" value="AAA_11"/>
    <property type="match status" value="2"/>
</dbReference>
<dbReference type="EC" id="3.6.4.12" evidence="20"/>
<dbReference type="InterPro" id="IPR027417">
    <property type="entry name" value="P-loop_NTPase"/>
</dbReference>
<protein>
    <recommendedName>
        <fullName evidence="20">DNA replication ATP-dependent helicase/nuclease</fullName>
        <ecNumber evidence="20">3.1.-.-</ecNumber>
        <ecNumber evidence="20">3.6.4.12</ecNumber>
    </recommendedName>
</protein>
<reference evidence="26 27" key="1">
    <citation type="submission" date="2013-03" db="EMBL/GenBank/DDBJ databases">
        <title>The Genome Sequence of Capronia coronata CBS 617.96.</title>
        <authorList>
            <consortium name="The Broad Institute Genomics Platform"/>
            <person name="Cuomo C."/>
            <person name="de Hoog S."/>
            <person name="Gorbushina A."/>
            <person name="Walker B."/>
            <person name="Young S.K."/>
            <person name="Zeng Q."/>
            <person name="Gargeya S."/>
            <person name="Fitzgerald M."/>
            <person name="Haas B."/>
            <person name="Abouelleil A."/>
            <person name="Allen A.W."/>
            <person name="Alvarado L."/>
            <person name="Arachchi H.M."/>
            <person name="Berlin A.M."/>
            <person name="Chapman S.B."/>
            <person name="Gainer-Dewar J."/>
            <person name="Goldberg J."/>
            <person name="Griggs A."/>
            <person name="Gujja S."/>
            <person name="Hansen M."/>
            <person name="Howarth C."/>
            <person name="Imamovic A."/>
            <person name="Ireland A."/>
            <person name="Larimer J."/>
            <person name="McCowan C."/>
            <person name="Murphy C."/>
            <person name="Pearson M."/>
            <person name="Poon T.W."/>
            <person name="Priest M."/>
            <person name="Roberts A."/>
            <person name="Saif S."/>
            <person name="Shea T."/>
            <person name="Sisk P."/>
            <person name="Sykes S."/>
            <person name="Wortman J."/>
            <person name="Nusbaum C."/>
            <person name="Birren B."/>
        </authorList>
    </citation>
    <scope>NUCLEOTIDE SEQUENCE [LARGE SCALE GENOMIC DNA]</scope>
    <source>
        <strain evidence="26 27">CBS 617.96</strain>
    </source>
</reference>
<dbReference type="GO" id="GO:0005634">
    <property type="term" value="C:nucleus"/>
    <property type="evidence" value="ECO:0007669"/>
    <property type="project" value="UniProtKB-SubCell"/>
</dbReference>
<comment type="similarity">
    <text evidence="2 20">Belongs to the DNA2/NAM7 helicase family.</text>
</comment>
<dbReference type="GeneID" id="19161467"/>
<evidence type="ECO:0000256" key="17">
    <source>
        <dbReference type="ARBA" id="ARBA00023242"/>
    </source>
</evidence>
<dbReference type="CDD" id="cd18808">
    <property type="entry name" value="SF1_C_Upf1"/>
    <property type="match status" value="1"/>
</dbReference>
<evidence type="ECO:0000256" key="20">
    <source>
        <dbReference type="RuleBase" id="RU367041"/>
    </source>
</evidence>
<dbReference type="GO" id="GO:0006281">
    <property type="term" value="P:DNA repair"/>
    <property type="evidence" value="ECO:0007669"/>
    <property type="project" value="UniProtKB-KW"/>
</dbReference>